<accession>A0ABD3QI82</accession>
<feature type="compositionally biased region" description="Low complexity" evidence="2">
    <location>
        <begin position="109"/>
        <end position="118"/>
    </location>
</feature>
<dbReference type="Proteomes" id="UP001530400">
    <property type="component" value="Unassembled WGS sequence"/>
</dbReference>
<feature type="region of interest" description="Disordered" evidence="2">
    <location>
        <begin position="42"/>
        <end position="70"/>
    </location>
</feature>
<feature type="domain" description="HSF-type DNA-binding" evidence="3">
    <location>
        <begin position="237"/>
        <end position="335"/>
    </location>
</feature>
<feature type="compositionally biased region" description="Basic and acidic residues" evidence="2">
    <location>
        <begin position="185"/>
        <end position="210"/>
    </location>
</feature>
<organism evidence="4 5">
    <name type="scientific">Cyclotella atomus</name>
    <dbReference type="NCBI Taxonomy" id="382360"/>
    <lineage>
        <taxon>Eukaryota</taxon>
        <taxon>Sar</taxon>
        <taxon>Stramenopiles</taxon>
        <taxon>Ochrophyta</taxon>
        <taxon>Bacillariophyta</taxon>
        <taxon>Coscinodiscophyceae</taxon>
        <taxon>Thalassiosirophycidae</taxon>
        <taxon>Stephanodiscales</taxon>
        <taxon>Stephanodiscaceae</taxon>
        <taxon>Cyclotella</taxon>
    </lineage>
</organism>
<reference evidence="4 5" key="1">
    <citation type="submission" date="2024-10" db="EMBL/GenBank/DDBJ databases">
        <title>Updated reference genomes for cyclostephanoid diatoms.</title>
        <authorList>
            <person name="Roberts W.R."/>
            <person name="Alverson A.J."/>
        </authorList>
    </citation>
    <scope>NUCLEOTIDE SEQUENCE [LARGE SCALE GENOMIC DNA]</scope>
    <source>
        <strain evidence="4 5">AJA010-31</strain>
    </source>
</reference>
<keyword evidence="1" id="KW-0238">DNA-binding</keyword>
<dbReference type="AlphaFoldDB" id="A0ABD3QI82"/>
<sequence>MVIRHEYSCPPPSVMPNNSGAMHLSYNHHGAHHMHQPYHQRYYTHHHPPHHPSSRSHHQHSPNNGQSPSHHAAVTLQSMQQHYYSHGYPRSHFQPQHNSMHHGTPMVHSPSSSNQASSQDAVPPNTKSEAPKAEGFNMLIAAATSESMNSIDEEEKVTQQVVVTTAAKGILKHPRGKQLVSPLESEEKAEKEADADVAIEQRDDKEKEETQSSSAGPLKKRRKMEEQSVAADDVIVFLERLHKFLTDESPDVSRAMEWLSHGKGFRVLRWDVLAEKVLPELMNGKEELDADALIHSFKGQLKECGFVEVKRGKDYGSYCLEFFIKDQPDLIKKITPNSSRADLSPNFDITQSGSSLDGGMEWRSTRRVAHSIFKLPHTEDGHQAPGGPEQSHPSYLHMPVLTTTATASFAENWGWDRGEHHHHSRHRHNDMHFPRPYPPHNSPHRTESKEEYSGRSPKTIRFRDDEEAARHHASRAIEISPNDAHEREPGSSKKPLQYDMVQITPNPEYDQVHKQPGFKPHFPVSRRGGRGGVRPVPALKHAHHD</sequence>
<evidence type="ECO:0000256" key="1">
    <source>
        <dbReference type="ARBA" id="ARBA00023125"/>
    </source>
</evidence>
<evidence type="ECO:0000313" key="4">
    <source>
        <dbReference type="EMBL" id="KAL3799849.1"/>
    </source>
</evidence>
<feature type="compositionally biased region" description="Basic and acidic residues" evidence="2">
    <location>
        <begin position="444"/>
        <end position="453"/>
    </location>
</feature>
<gene>
    <name evidence="4" type="ORF">ACHAWO_009970</name>
</gene>
<protein>
    <recommendedName>
        <fullName evidence="3">HSF-type DNA-binding domain-containing protein</fullName>
    </recommendedName>
</protein>
<dbReference type="InterPro" id="IPR000232">
    <property type="entry name" value="HSF_DNA-bd"/>
</dbReference>
<feature type="region of interest" description="Disordered" evidence="2">
    <location>
        <begin position="171"/>
        <end position="225"/>
    </location>
</feature>
<evidence type="ECO:0000313" key="5">
    <source>
        <dbReference type="Proteomes" id="UP001530400"/>
    </source>
</evidence>
<comment type="caution">
    <text evidence="4">The sequence shown here is derived from an EMBL/GenBank/DDBJ whole genome shotgun (WGS) entry which is preliminary data.</text>
</comment>
<dbReference type="GO" id="GO:0003677">
    <property type="term" value="F:DNA binding"/>
    <property type="evidence" value="ECO:0007669"/>
    <property type="project" value="UniProtKB-KW"/>
</dbReference>
<feature type="compositionally biased region" description="Basic residues" evidence="2">
    <location>
        <begin position="42"/>
        <end position="60"/>
    </location>
</feature>
<feature type="compositionally biased region" description="Basic and acidic residues" evidence="2">
    <location>
        <begin position="461"/>
        <end position="470"/>
    </location>
</feature>
<keyword evidence="5" id="KW-1185">Reference proteome</keyword>
<name>A0ABD3QI82_9STRA</name>
<feature type="region of interest" description="Disordered" evidence="2">
    <location>
        <begin position="86"/>
        <end position="132"/>
    </location>
</feature>
<evidence type="ECO:0000256" key="2">
    <source>
        <dbReference type="SAM" id="MobiDB-lite"/>
    </source>
</evidence>
<dbReference type="InterPro" id="IPR036388">
    <property type="entry name" value="WH-like_DNA-bd_sf"/>
</dbReference>
<feature type="region of interest" description="Disordered" evidence="2">
    <location>
        <begin position="419"/>
        <end position="494"/>
    </location>
</feature>
<evidence type="ECO:0000259" key="3">
    <source>
        <dbReference type="Pfam" id="PF00447"/>
    </source>
</evidence>
<feature type="region of interest" description="Disordered" evidence="2">
    <location>
        <begin position="508"/>
        <end position="545"/>
    </location>
</feature>
<dbReference type="Gene3D" id="1.10.10.10">
    <property type="entry name" value="Winged helix-like DNA-binding domain superfamily/Winged helix DNA-binding domain"/>
    <property type="match status" value="1"/>
</dbReference>
<feature type="compositionally biased region" description="Basic residues" evidence="2">
    <location>
        <begin position="420"/>
        <end position="429"/>
    </location>
</feature>
<proteinExistence type="predicted"/>
<dbReference type="Pfam" id="PF00447">
    <property type="entry name" value="HSF_DNA-bind"/>
    <property type="match status" value="1"/>
</dbReference>
<dbReference type="EMBL" id="JALLPJ020000175">
    <property type="protein sequence ID" value="KAL3799849.1"/>
    <property type="molecule type" value="Genomic_DNA"/>
</dbReference>